<accession>A0A2P2NTM0</accession>
<protein>
    <submittedName>
        <fullName evidence="2">Uncharacterized protein</fullName>
    </submittedName>
</protein>
<sequence length="39" mass="4358">MGGAQCELYISTKRLNIGLNFLCFWAVSFLCLTLVAYPT</sequence>
<keyword evidence="1" id="KW-0472">Membrane</keyword>
<dbReference type="AlphaFoldDB" id="A0A2P2NTM0"/>
<keyword evidence="1" id="KW-0812">Transmembrane</keyword>
<evidence type="ECO:0000256" key="1">
    <source>
        <dbReference type="SAM" id="Phobius"/>
    </source>
</evidence>
<dbReference type="EMBL" id="GGEC01065247">
    <property type="protein sequence ID" value="MBX45731.1"/>
    <property type="molecule type" value="Transcribed_RNA"/>
</dbReference>
<keyword evidence="1" id="KW-1133">Transmembrane helix</keyword>
<organism evidence="2">
    <name type="scientific">Rhizophora mucronata</name>
    <name type="common">Asiatic mangrove</name>
    <dbReference type="NCBI Taxonomy" id="61149"/>
    <lineage>
        <taxon>Eukaryota</taxon>
        <taxon>Viridiplantae</taxon>
        <taxon>Streptophyta</taxon>
        <taxon>Embryophyta</taxon>
        <taxon>Tracheophyta</taxon>
        <taxon>Spermatophyta</taxon>
        <taxon>Magnoliopsida</taxon>
        <taxon>eudicotyledons</taxon>
        <taxon>Gunneridae</taxon>
        <taxon>Pentapetalae</taxon>
        <taxon>rosids</taxon>
        <taxon>fabids</taxon>
        <taxon>Malpighiales</taxon>
        <taxon>Rhizophoraceae</taxon>
        <taxon>Rhizophora</taxon>
    </lineage>
</organism>
<name>A0A2P2NTM0_RHIMU</name>
<evidence type="ECO:0000313" key="2">
    <source>
        <dbReference type="EMBL" id="MBX45731.1"/>
    </source>
</evidence>
<proteinExistence type="predicted"/>
<reference evidence="2" key="1">
    <citation type="submission" date="2018-02" db="EMBL/GenBank/DDBJ databases">
        <title>Rhizophora mucronata_Transcriptome.</title>
        <authorList>
            <person name="Meera S.P."/>
            <person name="Sreeshan A."/>
            <person name="Augustine A."/>
        </authorList>
    </citation>
    <scope>NUCLEOTIDE SEQUENCE</scope>
    <source>
        <tissue evidence="2">Leaf</tissue>
    </source>
</reference>
<feature type="transmembrane region" description="Helical" evidence="1">
    <location>
        <begin position="17"/>
        <end position="37"/>
    </location>
</feature>